<reference evidence="4 5" key="1">
    <citation type="journal article" date="2017" name="Genome Announc.">
        <title>Draft Genome Sequence of Romboutsia maritimum sp. nov. Strain CCRI-22766(T), Isolated from Coastal Estuarine Mud.</title>
        <authorList>
            <person name="Maheux A.F."/>
            <person name="Boudreau D.K."/>
            <person name="Berube E."/>
            <person name="Boissinot M."/>
            <person name="Raymond F."/>
            <person name="Brodeur S."/>
            <person name="Corbeil J."/>
            <person name="Brightwell G."/>
            <person name="Broda D."/>
            <person name="Omar R.F."/>
            <person name="Bergeron M.G."/>
        </authorList>
    </citation>
    <scope>NUCLEOTIDE SEQUENCE [LARGE SCALE GENOMIC DNA]</scope>
    <source>
        <strain evidence="4 5">CCRI-22766</strain>
    </source>
</reference>
<feature type="domain" description="Deacetylase PdaC" evidence="3">
    <location>
        <begin position="254"/>
        <end position="346"/>
    </location>
</feature>
<dbReference type="Gene3D" id="3.90.640.20">
    <property type="entry name" value="Heat-shock cognate protein, ATPase"/>
    <property type="match status" value="1"/>
</dbReference>
<proteinExistence type="predicted"/>
<dbReference type="EMBL" id="NOJZ02000005">
    <property type="protein sequence ID" value="RDY24097.1"/>
    <property type="molecule type" value="Genomic_DNA"/>
</dbReference>
<keyword evidence="1" id="KW-0812">Transmembrane</keyword>
<dbReference type="AlphaFoldDB" id="A0A255IC19"/>
<feature type="domain" description="DUF3298" evidence="2">
    <location>
        <begin position="161"/>
        <end position="215"/>
    </location>
</feature>
<keyword evidence="1" id="KW-0472">Membrane</keyword>
<dbReference type="Gene3D" id="3.30.565.40">
    <property type="entry name" value="Fervidobacterium nodosum Rt17-B1 like"/>
    <property type="match status" value="2"/>
</dbReference>
<evidence type="ECO:0000259" key="2">
    <source>
        <dbReference type="Pfam" id="PF11738"/>
    </source>
</evidence>
<dbReference type="InterPro" id="IPR037126">
    <property type="entry name" value="PdaC/RsiV-like_sf"/>
</dbReference>
<name>A0A255IC19_9FIRM</name>
<dbReference type="Proteomes" id="UP000243494">
    <property type="component" value="Unassembled WGS sequence"/>
</dbReference>
<protein>
    <submittedName>
        <fullName evidence="4">DUF4163 domain-containing protein</fullName>
    </submittedName>
</protein>
<feature type="domain" description="DUF3298" evidence="2">
    <location>
        <begin position="365"/>
        <end position="440"/>
    </location>
</feature>
<dbReference type="Pfam" id="PF11738">
    <property type="entry name" value="DUF3298"/>
    <property type="match status" value="2"/>
</dbReference>
<accession>A0A255IC19</accession>
<evidence type="ECO:0000313" key="4">
    <source>
        <dbReference type="EMBL" id="RDY24097.1"/>
    </source>
</evidence>
<gene>
    <name evidence="4" type="ORF">CHF27_004580</name>
</gene>
<evidence type="ECO:0000313" key="5">
    <source>
        <dbReference type="Proteomes" id="UP000243494"/>
    </source>
</evidence>
<keyword evidence="5" id="KW-1185">Reference proteome</keyword>
<organism evidence="4 5">
    <name type="scientific">Romboutsia maritimum</name>
    <dbReference type="NCBI Taxonomy" id="2020948"/>
    <lineage>
        <taxon>Bacteria</taxon>
        <taxon>Bacillati</taxon>
        <taxon>Bacillota</taxon>
        <taxon>Clostridia</taxon>
        <taxon>Peptostreptococcales</taxon>
        <taxon>Peptostreptococcaceae</taxon>
        <taxon>Romboutsia</taxon>
    </lineage>
</organism>
<sequence length="457" mass="54562">MKHTKNYLKPIIFFTIVILIISVAKQKYIFRLEDMIQTNIYNAMSRVKVTEEKLKIKDDKVSISVKMPELHYENKEVERYINTYLRKNINKFVNEQRQISRIKKDDFKYDVTINYHVAYKDKNILNIIIYRNKNWGKNDFELEKDSYVFDLKTGQRIYLDNFLKNNTDYRQVIKDYIESYIDSKNIDIDKKRINIGKYTNYYIVDRGIKVYFNPYKESLSKSNYEFKVPDDIFKNKIKLVETDSIVANVDTQTITKNDKYINSIINIPIVMLSEKNIEKLINDKIRSDIMGFYNKSQEEAKQFLGDFPEEENKFIANADFEVKKNSDNMLSIIVNYYKYSGGAHGYYENVSYNIDMRNGKFISLENLFKENSKFKDVINTEIRHQIEEKVKNDKEYEGIYQFSGIKDNQKFYIQDENLVIYFDLYDIAPYAAGIPEFPININIINHILKDEYIEVFK</sequence>
<dbReference type="InterPro" id="IPR025303">
    <property type="entry name" value="PdaC"/>
</dbReference>
<evidence type="ECO:0000259" key="3">
    <source>
        <dbReference type="Pfam" id="PF13739"/>
    </source>
</evidence>
<feature type="transmembrane region" description="Helical" evidence="1">
    <location>
        <begin position="7"/>
        <end position="24"/>
    </location>
</feature>
<dbReference type="RefSeq" id="WP_095405194.1">
    <property type="nucleotide sequence ID" value="NZ_NOJZ02000005.1"/>
</dbReference>
<dbReference type="Pfam" id="PF13739">
    <property type="entry name" value="PdaC"/>
    <property type="match status" value="1"/>
</dbReference>
<dbReference type="OrthoDB" id="5637at2"/>
<dbReference type="InterPro" id="IPR021729">
    <property type="entry name" value="DUF3298"/>
</dbReference>
<keyword evidence="1" id="KW-1133">Transmembrane helix</keyword>
<comment type="caution">
    <text evidence="4">The sequence shown here is derived from an EMBL/GenBank/DDBJ whole genome shotgun (WGS) entry which is preliminary data.</text>
</comment>
<evidence type="ECO:0000256" key="1">
    <source>
        <dbReference type="SAM" id="Phobius"/>
    </source>
</evidence>